<proteinExistence type="predicted"/>
<sequence>MDAAPASMAEVAAVAPMPVLEKLVDALATAPAKKKLPSSSNDKKRKEKGPPNTARAAEAPVAKRKGKGLPHPVPTSEVPIAKKPNTGDAPTSTAEFPRSSVAIAAGTHKAMQTLASAWLPAPRSMLPLLQDEDANGQTPQQHVKCAEGDLPLIASSEIKHKRPMVNHHKSSATKCLKPPMARKVNSPMVTRSPMMRLPVSPLVVRPRSPSLGLQRSSSRSPRRSPSRSPWTSPARSPRSGVPHS</sequence>
<dbReference type="AlphaFoldDB" id="A0A194YJG4"/>
<evidence type="ECO:0000256" key="1">
    <source>
        <dbReference type="SAM" id="MobiDB-lite"/>
    </source>
</evidence>
<accession>A0A194YJG4</accession>
<gene>
    <name evidence="2" type="ORF">SORBI_3010G156200</name>
</gene>
<feature type="compositionally biased region" description="Low complexity" evidence="1">
    <location>
        <begin position="196"/>
        <end position="219"/>
    </location>
</feature>
<organism evidence="2 3">
    <name type="scientific">Sorghum bicolor</name>
    <name type="common">Sorghum</name>
    <name type="synonym">Sorghum vulgare</name>
    <dbReference type="NCBI Taxonomy" id="4558"/>
    <lineage>
        <taxon>Eukaryota</taxon>
        <taxon>Viridiplantae</taxon>
        <taxon>Streptophyta</taxon>
        <taxon>Embryophyta</taxon>
        <taxon>Tracheophyta</taxon>
        <taxon>Spermatophyta</taxon>
        <taxon>Magnoliopsida</taxon>
        <taxon>Liliopsida</taxon>
        <taxon>Poales</taxon>
        <taxon>Poaceae</taxon>
        <taxon>PACMAD clade</taxon>
        <taxon>Panicoideae</taxon>
        <taxon>Andropogonodae</taxon>
        <taxon>Andropogoneae</taxon>
        <taxon>Sorghinae</taxon>
        <taxon>Sorghum</taxon>
    </lineage>
</organism>
<evidence type="ECO:0000313" key="2">
    <source>
        <dbReference type="EMBL" id="KXG20109.1"/>
    </source>
</evidence>
<feature type="compositionally biased region" description="Low complexity" evidence="1">
    <location>
        <begin position="226"/>
        <end position="244"/>
    </location>
</feature>
<protein>
    <submittedName>
        <fullName evidence="2">Uncharacterized protein</fullName>
    </submittedName>
</protein>
<feature type="region of interest" description="Disordered" evidence="1">
    <location>
        <begin position="29"/>
        <end position="95"/>
    </location>
</feature>
<dbReference type="Proteomes" id="UP000000768">
    <property type="component" value="Chromosome 10"/>
</dbReference>
<reference evidence="2 3" key="1">
    <citation type="journal article" date="2009" name="Nature">
        <title>The Sorghum bicolor genome and the diversification of grasses.</title>
        <authorList>
            <person name="Paterson A.H."/>
            <person name="Bowers J.E."/>
            <person name="Bruggmann R."/>
            <person name="Dubchak I."/>
            <person name="Grimwood J."/>
            <person name="Gundlach H."/>
            <person name="Haberer G."/>
            <person name="Hellsten U."/>
            <person name="Mitros T."/>
            <person name="Poliakov A."/>
            <person name="Schmutz J."/>
            <person name="Spannagl M."/>
            <person name="Tang H."/>
            <person name="Wang X."/>
            <person name="Wicker T."/>
            <person name="Bharti A.K."/>
            <person name="Chapman J."/>
            <person name="Feltus F.A."/>
            <person name="Gowik U."/>
            <person name="Grigoriev I.V."/>
            <person name="Lyons E."/>
            <person name="Maher C.A."/>
            <person name="Martis M."/>
            <person name="Narechania A."/>
            <person name="Otillar R.P."/>
            <person name="Penning B.W."/>
            <person name="Salamov A.A."/>
            <person name="Wang Y."/>
            <person name="Zhang L."/>
            <person name="Carpita N.C."/>
            <person name="Freeling M."/>
            <person name="Gingle A.R."/>
            <person name="Hash C.T."/>
            <person name="Keller B."/>
            <person name="Klein P."/>
            <person name="Kresovich S."/>
            <person name="McCann M.C."/>
            <person name="Ming R."/>
            <person name="Peterson D.G."/>
            <person name="Mehboob-ur-Rahman"/>
            <person name="Ware D."/>
            <person name="Westhoff P."/>
            <person name="Mayer K.F."/>
            <person name="Messing J."/>
            <person name="Rokhsar D.S."/>
        </authorList>
    </citation>
    <scope>NUCLEOTIDE SEQUENCE [LARGE SCALE GENOMIC DNA]</scope>
    <source>
        <strain evidence="3">cv. BTx623</strain>
    </source>
</reference>
<reference evidence="3" key="2">
    <citation type="journal article" date="2018" name="Plant J.">
        <title>The Sorghum bicolor reference genome: improved assembly, gene annotations, a transcriptome atlas, and signatures of genome organization.</title>
        <authorList>
            <person name="McCormick R.F."/>
            <person name="Truong S.K."/>
            <person name="Sreedasyam A."/>
            <person name="Jenkins J."/>
            <person name="Shu S."/>
            <person name="Sims D."/>
            <person name="Kennedy M."/>
            <person name="Amirebrahimi M."/>
            <person name="Weers B.D."/>
            <person name="McKinley B."/>
            <person name="Mattison A."/>
            <person name="Morishige D.T."/>
            <person name="Grimwood J."/>
            <person name="Schmutz J."/>
            <person name="Mullet J.E."/>
        </authorList>
    </citation>
    <scope>NUCLEOTIDE SEQUENCE [LARGE SCALE GENOMIC DNA]</scope>
    <source>
        <strain evidence="3">cv. BTx623</strain>
    </source>
</reference>
<keyword evidence="3" id="KW-1185">Reference proteome</keyword>
<feature type="region of interest" description="Disordered" evidence="1">
    <location>
        <begin position="186"/>
        <end position="244"/>
    </location>
</feature>
<evidence type="ECO:0000313" key="3">
    <source>
        <dbReference type="Proteomes" id="UP000000768"/>
    </source>
</evidence>
<dbReference type="EMBL" id="CM000769">
    <property type="protein sequence ID" value="KXG20109.1"/>
    <property type="molecule type" value="Genomic_DNA"/>
</dbReference>
<name>A0A194YJG4_SORBI</name>
<dbReference type="InParanoid" id="A0A194YJG4"/>
<dbReference type="Gramene" id="KXG20109">
    <property type="protein sequence ID" value="KXG20109"/>
    <property type="gene ID" value="SORBI_3010G156200"/>
</dbReference>